<feature type="domain" description="dUTPase-like" evidence="5">
    <location>
        <begin position="2"/>
        <end position="132"/>
    </location>
</feature>
<dbReference type="InterPro" id="IPR008181">
    <property type="entry name" value="dUTPase"/>
</dbReference>
<dbReference type="GO" id="GO:0006226">
    <property type="term" value="P:dUMP biosynthetic process"/>
    <property type="evidence" value="ECO:0007669"/>
    <property type="project" value="InterPro"/>
</dbReference>
<name>A0A381PRE4_9ZZZZ</name>
<dbReference type="PANTHER" id="PTHR11241:SF0">
    <property type="entry name" value="DEOXYURIDINE 5'-TRIPHOSPHATE NUCLEOTIDOHYDROLASE"/>
    <property type="match status" value="1"/>
</dbReference>
<evidence type="ECO:0000259" key="5">
    <source>
        <dbReference type="Pfam" id="PF00692"/>
    </source>
</evidence>
<reference evidence="6" key="1">
    <citation type="submission" date="2018-05" db="EMBL/GenBank/DDBJ databases">
        <authorList>
            <person name="Lanie J.A."/>
            <person name="Ng W.-L."/>
            <person name="Kazmierczak K.M."/>
            <person name="Andrzejewski T.M."/>
            <person name="Davidsen T.M."/>
            <person name="Wayne K.J."/>
            <person name="Tettelin H."/>
            <person name="Glass J.I."/>
            <person name="Rusch D."/>
            <person name="Podicherti R."/>
            <person name="Tsui H.-C.T."/>
            <person name="Winkler M.E."/>
        </authorList>
    </citation>
    <scope>NUCLEOTIDE SEQUENCE</scope>
</reference>
<dbReference type="SUPFAM" id="SSF51283">
    <property type="entry name" value="dUTPase-like"/>
    <property type="match status" value="1"/>
</dbReference>
<dbReference type="EMBL" id="UINC01001062">
    <property type="protein sequence ID" value="SUZ69470.1"/>
    <property type="molecule type" value="Genomic_DNA"/>
</dbReference>
<evidence type="ECO:0000256" key="3">
    <source>
        <dbReference type="ARBA" id="ARBA00022801"/>
    </source>
</evidence>
<gene>
    <name evidence="6" type="ORF">METZ01_LOCUS22324</name>
</gene>
<dbReference type="InterPro" id="IPR033704">
    <property type="entry name" value="dUTPase_trimeric"/>
</dbReference>
<evidence type="ECO:0000256" key="1">
    <source>
        <dbReference type="ARBA" id="ARBA00006581"/>
    </source>
</evidence>
<dbReference type="InterPro" id="IPR029054">
    <property type="entry name" value="dUTPase-like"/>
</dbReference>
<accession>A0A381PRE4</accession>
<evidence type="ECO:0000256" key="4">
    <source>
        <dbReference type="ARBA" id="ARBA00023080"/>
    </source>
</evidence>
<keyword evidence="3" id="KW-0378">Hydrolase</keyword>
<dbReference type="Pfam" id="PF00692">
    <property type="entry name" value="dUTPase"/>
    <property type="match status" value="1"/>
</dbReference>
<dbReference type="AlphaFoldDB" id="A0A381PRE4"/>
<dbReference type="CDD" id="cd07557">
    <property type="entry name" value="trimeric_dUTPase"/>
    <property type="match status" value="1"/>
</dbReference>
<dbReference type="GO" id="GO:0000287">
    <property type="term" value="F:magnesium ion binding"/>
    <property type="evidence" value="ECO:0007669"/>
    <property type="project" value="InterPro"/>
</dbReference>
<dbReference type="GO" id="GO:0046081">
    <property type="term" value="P:dUTP catabolic process"/>
    <property type="evidence" value="ECO:0007669"/>
    <property type="project" value="InterPro"/>
</dbReference>
<evidence type="ECO:0000313" key="6">
    <source>
        <dbReference type="EMBL" id="SUZ69470.1"/>
    </source>
</evidence>
<comment type="similarity">
    <text evidence="1">Belongs to the dUTPase family.</text>
</comment>
<evidence type="ECO:0000256" key="2">
    <source>
        <dbReference type="ARBA" id="ARBA00012379"/>
    </source>
</evidence>
<dbReference type="GO" id="GO:0004170">
    <property type="term" value="F:dUTP diphosphatase activity"/>
    <property type="evidence" value="ECO:0007669"/>
    <property type="project" value="UniProtKB-EC"/>
</dbReference>
<proteinExistence type="inferred from homology"/>
<keyword evidence="4" id="KW-0546">Nucleotide metabolism</keyword>
<dbReference type="PANTHER" id="PTHR11241">
    <property type="entry name" value="DEOXYURIDINE 5'-TRIPHOSPHATE NUCLEOTIDOHYDROLASE"/>
    <property type="match status" value="1"/>
</dbReference>
<protein>
    <recommendedName>
        <fullName evidence="2">dUTP diphosphatase</fullName>
        <ecNumber evidence="2">3.6.1.23</ecNumber>
    </recommendedName>
</protein>
<dbReference type="Gene3D" id="2.70.40.10">
    <property type="match status" value="1"/>
</dbReference>
<dbReference type="EC" id="3.6.1.23" evidence="2"/>
<organism evidence="6">
    <name type="scientific">marine metagenome</name>
    <dbReference type="NCBI Taxonomy" id="408172"/>
    <lineage>
        <taxon>unclassified sequences</taxon>
        <taxon>metagenomes</taxon>
        <taxon>ecological metagenomes</taxon>
    </lineage>
</organism>
<dbReference type="InterPro" id="IPR036157">
    <property type="entry name" value="dUTPase-like_sf"/>
</dbReference>
<sequence length="133" mass="14633">MSIPKRGHETDAGIDLTAMSVEQKRAGVFFFDTGISIHLSDGYYVEIVPRSSIIKTDFFLANSVGIIDPDYRGRIFLPFRYVGAADGMQAAEELLQQRIAQMLVRKLEPCRIEVVDSLENTVRGTGGFGSTGS</sequence>